<keyword evidence="8" id="KW-1185">Reference proteome</keyword>
<evidence type="ECO:0000256" key="3">
    <source>
        <dbReference type="ARBA" id="ARBA00022833"/>
    </source>
</evidence>
<dbReference type="Pfam" id="PF00569">
    <property type="entry name" value="ZZ"/>
    <property type="match status" value="1"/>
</dbReference>
<evidence type="ECO:0000256" key="5">
    <source>
        <dbReference type="SAM" id="MobiDB-lite"/>
    </source>
</evidence>
<keyword evidence="3" id="KW-0862">Zinc</keyword>
<keyword evidence="2 4" id="KW-0863">Zinc-finger</keyword>
<feature type="region of interest" description="Disordered" evidence="5">
    <location>
        <begin position="680"/>
        <end position="716"/>
    </location>
</feature>
<evidence type="ECO:0000256" key="1">
    <source>
        <dbReference type="ARBA" id="ARBA00022723"/>
    </source>
</evidence>
<feature type="region of interest" description="Disordered" evidence="5">
    <location>
        <begin position="510"/>
        <end position="540"/>
    </location>
</feature>
<dbReference type="PROSITE" id="PS50135">
    <property type="entry name" value="ZF_ZZ_2"/>
    <property type="match status" value="1"/>
</dbReference>
<feature type="compositionally biased region" description="Basic and acidic residues" evidence="5">
    <location>
        <begin position="519"/>
        <end position="538"/>
    </location>
</feature>
<reference evidence="7 8" key="1">
    <citation type="submission" date="2023-10" db="EMBL/GenBank/DDBJ databases">
        <title>Draft Genome Sequence of Candida saopaulonensis from a very Premature Infant with Sepsis.</title>
        <authorList>
            <person name="Ning Y."/>
            <person name="Dai R."/>
            <person name="Xiao M."/>
            <person name="Xu Y."/>
            <person name="Yan Q."/>
            <person name="Zhang L."/>
        </authorList>
    </citation>
    <scope>NUCLEOTIDE SEQUENCE [LARGE SCALE GENOMIC DNA]</scope>
    <source>
        <strain evidence="7 8">19XY460</strain>
    </source>
</reference>
<gene>
    <name evidence="7" type="ORF">PUMCH_002660</name>
</gene>
<dbReference type="GO" id="GO:0008270">
    <property type="term" value="F:zinc ion binding"/>
    <property type="evidence" value="ECO:0007669"/>
    <property type="project" value="UniProtKB-KW"/>
</dbReference>
<dbReference type="AlphaFoldDB" id="A0AAX4H9Z0"/>
<organism evidence="7 8">
    <name type="scientific">Australozyma saopauloensis</name>
    <dbReference type="NCBI Taxonomy" id="291208"/>
    <lineage>
        <taxon>Eukaryota</taxon>
        <taxon>Fungi</taxon>
        <taxon>Dikarya</taxon>
        <taxon>Ascomycota</taxon>
        <taxon>Saccharomycotina</taxon>
        <taxon>Pichiomycetes</taxon>
        <taxon>Metschnikowiaceae</taxon>
        <taxon>Australozyma</taxon>
    </lineage>
</organism>
<dbReference type="EMBL" id="CP138896">
    <property type="protein sequence ID" value="WPK25348.1"/>
    <property type="molecule type" value="Genomic_DNA"/>
</dbReference>
<evidence type="ECO:0000256" key="4">
    <source>
        <dbReference type="PROSITE-ProRule" id="PRU00228"/>
    </source>
</evidence>
<evidence type="ECO:0000259" key="6">
    <source>
        <dbReference type="PROSITE" id="PS50135"/>
    </source>
</evidence>
<evidence type="ECO:0000313" key="7">
    <source>
        <dbReference type="EMBL" id="WPK25348.1"/>
    </source>
</evidence>
<dbReference type="Gene3D" id="3.30.60.90">
    <property type="match status" value="1"/>
</dbReference>
<dbReference type="SMART" id="SM00291">
    <property type="entry name" value="ZnF_ZZ"/>
    <property type="match status" value="1"/>
</dbReference>
<accession>A0AAX4H9Z0</accession>
<dbReference type="RefSeq" id="XP_062877730.1">
    <property type="nucleotide sequence ID" value="XM_063021660.1"/>
</dbReference>
<evidence type="ECO:0000256" key="2">
    <source>
        <dbReference type="ARBA" id="ARBA00022771"/>
    </source>
</evidence>
<feature type="compositionally biased region" description="Acidic residues" evidence="5">
    <location>
        <begin position="823"/>
        <end position="850"/>
    </location>
</feature>
<dbReference type="InterPro" id="IPR043145">
    <property type="entry name" value="Znf_ZZ_sf"/>
</dbReference>
<protein>
    <recommendedName>
        <fullName evidence="6">ZZ-type domain-containing protein</fullName>
    </recommendedName>
</protein>
<keyword evidence="1" id="KW-0479">Metal-binding</keyword>
<feature type="compositionally biased region" description="Acidic residues" evidence="5">
    <location>
        <begin position="127"/>
        <end position="138"/>
    </location>
</feature>
<dbReference type="InterPro" id="IPR000433">
    <property type="entry name" value="Znf_ZZ"/>
</dbReference>
<evidence type="ECO:0000313" key="8">
    <source>
        <dbReference type="Proteomes" id="UP001338582"/>
    </source>
</evidence>
<feature type="compositionally biased region" description="Polar residues" evidence="5">
    <location>
        <begin position="278"/>
        <end position="290"/>
    </location>
</feature>
<dbReference type="Proteomes" id="UP001338582">
    <property type="component" value="Chromosome 3"/>
</dbReference>
<name>A0AAX4H9Z0_9ASCO</name>
<dbReference type="SUPFAM" id="SSF57850">
    <property type="entry name" value="RING/U-box"/>
    <property type="match status" value="1"/>
</dbReference>
<dbReference type="KEGG" id="asau:88173724"/>
<dbReference type="CDD" id="cd02340">
    <property type="entry name" value="ZZ_NBR1_like"/>
    <property type="match status" value="1"/>
</dbReference>
<sequence length="869" mass="95081">MEKNKSVLVRVVLLDRGSSEERHGMVERSLVLSKKKLVAAVFNEIYGQNILVDDDFMAQLVVQRKSKKHKGYVTLDSASDFDDMKRSLRVKSHVLLVVKSHVAGKRLSVPRGASGGAEQTPAPKYEEFDDPPVEDPPFDDPPVGEPNVFANDGTAKPGPQLHFNGSNDTEFPYQEPIEQLKDAIHEFQNSGIWFGLRNLAATAATTAATTAAANHDYRRKRVQNLTEALNENAAAISHILNGTASTLASAINQNASLLAEAINKSCGAEPPRAPEPTDSAQPQNPPTSSGPEEWPFIPRQFCTGARARSFGSHHSHTDSQGWSMPSPGFCSGAQARAHASANPHAPLGFCPGFVPRQPMSGEPNPFIATPHSPSAAEPNPQAQKLPVVHEHVTCDTCYPDTEGEFIRGIRYKCLMCRNYDMCSACYHDEKNSTHTEMHPMMAIRKHKPLVFKGCYRTANFADKSLLSSIIEDNATFDKRTPLLEQLKSRGLNNFLDYCSDLIVKDLERRSNSNPTTSAVEEKTEATKPVVAEEKKETPEPIEASKTIVEQKSDVNEQAPTGHPVDIFLYPTGPQLAILRVTNKGSDVLECDPLEFELSNFLGRSLTSKPLNIKRGIRPNRTVTFNIPISSAHFKHPCVVSLKSGTSTGRCDLKQGVFVGSIDLKSDQNVSSLENFVLDNEAKEGDSETRSTSNSEVLVEKNEETVDASAETTDDTEEVLTETVVPEQSSPDNEVEQARKVSGPVVASKVAELEALNTSPQESVRHSVVYPKLCTSVPSVQKLDQSTATEESLYFESRSRLSSAGSPQEEDSKLGLQVQSLNLADDDDDDDDAETEDYDMVSVSDADEETGSDFGSDYEVLSPVVSHEEK</sequence>
<dbReference type="GeneID" id="88173724"/>
<feature type="region of interest" description="Disordered" evidence="5">
    <location>
        <begin position="108"/>
        <end position="140"/>
    </location>
</feature>
<proteinExistence type="predicted"/>
<feature type="region of interest" description="Disordered" evidence="5">
    <location>
        <begin position="266"/>
        <end position="297"/>
    </location>
</feature>
<feature type="domain" description="ZZ-type" evidence="6">
    <location>
        <begin position="389"/>
        <end position="448"/>
    </location>
</feature>
<feature type="region of interest" description="Disordered" evidence="5">
    <location>
        <begin position="797"/>
        <end position="869"/>
    </location>
</feature>